<protein>
    <submittedName>
        <fullName evidence="4">Ribokinase-like protein domain-containing protein</fullName>
    </submittedName>
</protein>
<keyword evidence="2 4" id="KW-0418">Kinase</keyword>
<sequence length="301" mass="30732">MTSKNNGEGVLSLGRIYADLAFAELDAPPTPGREVYAQSFSLTPGGGAVITAAHLVAAGRPAHLLARLGTDPIAVAIASELTALDLDLTYVERAADAGPQLTVAIVTPEDRAFITRRSPRGMPSQAAAALHGAGLRHLHIAEYATLAENPALIVTAKMAGLTISLDPSWDESLIHGPALLAASSGVDVFFPNMDEATALTGKTAPAAALDILAQHFPVVALKCGSAGAMLAVGSTRFSVTAPKTVVVDTIGAGDSFNAGFLDAWLSGLAPEEVLRRAVQRGSQSVMAAGGTGCLSQMKSAS</sequence>
<dbReference type="GO" id="GO:0016301">
    <property type="term" value="F:kinase activity"/>
    <property type="evidence" value="ECO:0007669"/>
    <property type="project" value="UniProtKB-KW"/>
</dbReference>
<gene>
    <name evidence="4" type="ordered locus">KVU_1645</name>
</gene>
<organism evidence="4 5">
    <name type="scientific">Ketogulonicigenium vulgare (strain WSH-001)</name>
    <dbReference type="NCBI Taxonomy" id="759362"/>
    <lineage>
        <taxon>Bacteria</taxon>
        <taxon>Pseudomonadati</taxon>
        <taxon>Pseudomonadota</taxon>
        <taxon>Alphaproteobacteria</taxon>
        <taxon>Rhodobacterales</taxon>
        <taxon>Roseobacteraceae</taxon>
        <taxon>Ketogulonicigenium</taxon>
    </lineage>
</organism>
<accession>F9YA73</accession>
<dbReference type="PANTHER" id="PTHR10584">
    <property type="entry name" value="SUGAR KINASE"/>
    <property type="match status" value="1"/>
</dbReference>
<dbReference type="InterPro" id="IPR002173">
    <property type="entry name" value="Carboh/pur_kinase_PfkB_CS"/>
</dbReference>
<dbReference type="AlphaFoldDB" id="F9YA73"/>
<evidence type="ECO:0000313" key="5">
    <source>
        <dbReference type="Proteomes" id="UP000000692"/>
    </source>
</evidence>
<dbReference type="Pfam" id="PF00294">
    <property type="entry name" value="PfkB"/>
    <property type="match status" value="1"/>
</dbReference>
<dbReference type="HOGENOM" id="CLU_027634_6_0_5"/>
<name>F9YA73_KETVW</name>
<dbReference type="eggNOG" id="COG0524">
    <property type="taxonomic scope" value="Bacteria"/>
</dbReference>
<keyword evidence="5" id="KW-1185">Reference proteome</keyword>
<evidence type="ECO:0000313" key="4">
    <source>
        <dbReference type="EMBL" id="AEM41484.1"/>
    </source>
</evidence>
<dbReference type="InterPro" id="IPR029056">
    <property type="entry name" value="Ribokinase-like"/>
</dbReference>
<evidence type="ECO:0000259" key="3">
    <source>
        <dbReference type="Pfam" id="PF00294"/>
    </source>
</evidence>
<dbReference type="PANTHER" id="PTHR10584:SF166">
    <property type="entry name" value="RIBOKINASE"/>
    <property type="match status" value="1"/>
</dbReference>
<keyword evidence="1" id="KW-0808">Transferase</keyword>
<dbReference type="EMBL" id="CP002018">
    <property type="protein sequence ID" value="AEM41484.1"/>
    <property type="molecule type" value="Genomic_DNA"/>
</dbReference>
<dbReference type="RefSeq" id="WP_013384840.1">
    <property type="nucleotide sequence ID" value="NC_017384.1"/>
</dbReference>
<dbReference type="PROSITE" id="PS00584">
    <property type="entry name" value="PFKB_KINASES_2"/>
    <property type="match status" value="1"/>
</dbReference>
<proteinExistence type="predicted"/>
<dbReference type="Proteomes" id="UP000000692">
    <property type="component" value="Chromosome"/>
</dbReference>
<evidence type="ECO:0000256" key="2">
    <source>
        <dbReference type="ARBA" id="ARBA00022777"/>
    </source>
</evidence>
<evidence type="ECO:0000256" key="1">
    <source>
        <dbReference type="ARBA" id="ARBA00022679"/>
    </source>
</evidence>
<dbReference type="OrthoDB" id="9813569at2"/>
<reference evidence="4 5" key="1">
    <citation type="journal article" date="2011" name="J. Bacteriol.">
        <title>Complete genome sequence of the industrial strain Ketogulonicigenium vulgare WSH-001.</title>
        <authorList>
            <person name="Liu L."/>
            <person name="Li Y."/>
            <person name="Zhang J."/>
            <person name="Zhou Z."/>
            <person name="Liu J."/>
            <person name="Li X."/>
            <person name="Zhou J."/>
            <person name="Du G."/>
            <person name="Wang L."/>
            <person name="Chen J."/>
        </authorList>
    </citation>
    <scope>NUCLEOTIDE SEQUENCE [LARGE SCALE GENOMIC DNA]</scope>
    <source>
        <strain evidence="4 5">WSH-001</strain>
    </source>
</reference>
<dbReference type="Gene3D" id="3.40.1190.20">
    <property type="match status" value="1"/>
</dbReference>
<dbReference type="SUPFAM" id="SSF53613">
    <property type="entry name" value="Ribokinase-like"/>
    <property type="match status" value="1"/>
</dbReference>
<feature type="domain" description="Carbohydrate kinase PfkB" evidence="3">
    <location>
        <begin position="10"/>
        <end position="295"/>
    </location>
</feature>
<dbReference type="InterPro" id="IPR011611">
    <property type="entry name" value="PfkB_dom"/>
</dbReference>
<dbReference type="KEGG" id="kvl:KVU_1645"/>